<evidence type="ECO:0000313" key="4">
    <source>
        <dbReference type="Proteomes" id="UP001171945"/>
    </source>
</evidence>
<proteinExistence type="predicted"/>
<reference evidence="3" key="1">
    <citation type="submission" date="2023-06" db="EMBL/GenBank/DDBJ databases">
        <title>Uncultivated large filamentous bacteria from sulfidic sediments reveal new species and different genomic features in energy metabolism and defense.</title>
        <authorList>
            <person name="Fonseca A."/>
        </authorList>
    </citation>
    <scope>NUCLEOTIDE SEQUENCE</scope>
    <source>
        <strain evidence="3">HSG4</strain>
    </source>
</reference>
<evidence type="ECO:0000313" key="3">
    <source>
        <dbReference type="EMBL" id="MDM8562692.1"/>
    </source>
</evidence>
<feature type="domain" description="CHASE2" evidence="2">
    <location>
        <begin position="55"/>
        <end position="433"/>
    </location>
</feature>
<organism evidence="3 4">
    <name type="scientific">Candidatus Marithioploca araucensis</name>
    <dbReference type="NCBI Taxonomy" id="70273"/>
    <lineage>
        <taxon>Bacteria</taxon>
        <taxon>Pseudomonadati</taxon>
        <taxon>Pseudomonadota</taxon>
        <taxon>Gammaproteobacteria</taxon>
        <taxon>Thiotrichales</taxon>
        <taxon>Thiotrichaceae</taxon>
        <taxon>Candidatus Marithioploca</taxon>
    </lineage>
</organism>
<dbReference type="EMBL" id="JAUCGM010000252">
    <property type="protein sequence ID" value="MDM8562692.1"/>
    <property type="molecule type" value="Genomic_DNA"/>
</dbReference>
<feature type="non-terminal residue" evidence="3">
    <location>
        <position position="1"/>
    </location>
</feature>
<dbReference type="InterPro" id="IPR007890">
    <property type="entry name" value="CHASE2"/>
</dbReference>
<name>A0ABT7VT03_9GAMM</name>
<dbReference type="Pfam" id="PF05226">
    <property type="entry name" value="CHASE2"/>
    <property type="match status" value="1"/>
</dbReference>
<keyword evidence="1" id="KW-0812">Transmembrane</keyword>
<keyword evidence="1" id="KW-1133">Transmembrane helix</keyword>
<gene>
    <name evidence="3" type="ORF">QUF54_04990</name>
</gene>
<keyword evidence="1" id="KW-0472">Membrane</keyword>
<evidence type="ECO:0000256" key="1">
    <source>
        <dbReference type="SAM" id="Phobius"/>
    </source>
</evidence>
<sequence length="503" mass="56753">NQPTWKQRFSALLHYFFAPKRYSSKNSFSIQLAINFAIATAVVVVLHIAEDLVFFKEIKDFALDTIMYYHSDFEPTLENGEKMQRMALITIDDKTYRDWGFPVITPRDKLQALIEKAVDGGANVIAVDIELSWASEGYIHAPDSLSLSTADQTLVDYLHNINARDTAPPILLAGMYRKPLKDNGIIDNNAFLERQPSFLDGVLKEEKNVFWASSFFVVDEDRIWRQWQLAPLVCQEGHLTVVPSLALLTALAELHSVEGNAAAQKIRDLKTRLNDWAKQFSCEVKEKTIAELCRIPKTCPDFTVTLPQKEGVNDDSHLINLAASDAKERIVYRFAPSDKPDLKRGAVIDIYSAAEVLADEAELENQIVFIGVTHQDSGDRHPIPIRALTDVDGVYIVANAADTLLRFGQLQPQTPQSKIIESIILVILMTAIFTLFSVVPAFILSSLFVFALIIWTFYELRHGVDVDVALRSLTIQIFQTVGQVRYLAWKNSQEIKKVWKNAQ</sequence>
<comment type="caution">
    <text evidence="3">The sequence shown here is derived from an EMBL/GenBank/DDBJ whole genome shotgun (WGS) entry which is preliminary data.</text>
</comment>
<evidence type="ECO:0000259" key="2">
    <source>
        <dbReference type="SMART" id="SM01080"/>
    </source>
</evidence>
<keyword evidence="4" id="KW-1185">Reference proteome</keyword>
<protein>
    <submittedName>
        <fullName evidence="3">CHASE2 domain-containing protein</fullName>
    </submittedName>
</protein>
<accession>A0ABT7VT03</accession>
<dbReference type="SMART" id="SM01080">
    <property type="entry name" value="CHASE2"/>
    <property type="match status" value="1"/>
</dbReference>
<feature type="transmembrane region" description="Helical" evidence="1">
    <location>
        <begin position="28"/>
        <end position="49"/>
    </location>
</feature>
<feature type="transmembrane region" description="Helical" evidence="1">
    <location>
        <begin position="423"/>
        <end position="456"/>
    </location>
</feature>
<dbReference type="Proteomes" id="UP001171945">
    <property type="component" value="Unassembled WGS sequence"/>
</dbReference>